<dbReference type="InterPro" id="IPR041682">
    <property type="entry name" value="AAA_14"/>
</dbReference>
<evidence type="ECO:0000259" key="1">
    <source>
        <dbReference type="Pfam" id="PF13173"/>
    </source>
</evidence>
<evidence type="ECO:0000259" key="2">
    <source>
        <dbReference type="Pfam" id="PF13635"/>
    </source>
</evidence>
<dbReference type="SUPFAM" id="SSF52540">
    <property type="entry name" value="P-loop containing nucleoside triphosphate hydrolases"/>
    <property type="match status" value="1"/>
</dbReference>
<dbReference type="PANTHER" id="PTHR43566">
    <property type="entry name" value="CONSERVED PROTEIN"/>
    <property type="match status" value="1"/>
</dbReference>
<accession>A0A2M7T6X9</accession>
<organism evidence="3 4">
    <name type="scientific">Candidatus Aquicultor secundus</name>
    <dbReference type="NCBI Taxonomy" id="1973895"/>
    <lineage>
        <taxon>Bacteria</taxon>
        <taxon>Bacillati</taxon>
        <taxon>Actinomycetota</taxon>
        <taxon>Candidatus Aquicultoria</taxon>
        <taxon>Candidatus Aquicultorales</taxon>
        <taxon>Candidatus Aquicultoraceae</taxon>
        <taxon>Candidatus Aquicultor</taxon>
    </lineage>
</organism>
<dbReference type="RefSeq" id="WP_286678306.1">
    <property type="nucleotide sequence ID" value="NZ_MNXI01000073.1"/>
</dbReference>
<dbReference type="PANTHER" id="PTHR43566:SF1">
    <property type="entry name" value="AAA+ ATPASE DOMAIN-CONTAINING PROTEIN"/>
    <property type="match status" value="1"/>
</dbReference>
<feature type="domain" description="DUF4143" evidence="2">
    <location>
        <begin position="196"/>
        <end position="353"/>
    </location>
</feature>
<dbReference type="Gene3D" id="3.40.50.300">
    <property type="entry name" value="P-loop containing nucleotide triphosphate hydrolases"/>
    <property type="match status" value="1"/>
</dbReference>
<dbReference type="InterPro" id="IPR025420">
    <property type="entry name" value="DUF4143"/>
</dbReference>
<dbReference type="InterPro" id="IPR027417">
    <property type="entry name" value="P-loop_NTPase"/>
</dbReference>
<feature type="domain" description="AAA" evidence="1">
    <location>
        <begin position="24"/>
        <end position="150"/>
    </location>
</feature>
<dbReference type="EMBL" id="PFNG01000177">
    <property type="protein sequence ID" value="PIZ37200.1"/>
    <property type="molecule type" value="Genomic_DNA"/>
</dbReference>
<sequence>MLKLYVRDINQKLIGRISEPRRFIQVLYGPRQVGKTTAVKQVLEEVNIPSHYASADQPTMRDETWLEQQWELGRLKAAGKKDAVLVLDEVQKILNWPEVIKRLWDEDTFQNTPLRVVLLGSSPLLMQRGLTESLAGRFEVIRVGHWSFLECQEYFGWDVDTFIYYGGYPGAAPLTEEPERRIRYIQDSLIETTISRDILLMTRVDKPALLRRLFYLSCEYSGQVLSYQKMLGQLQEAGNTTTLAHYLELLRGAGFVTGLSKFSGQAVRRRGSSPKLQVFDTALITAQSHLSFQEAKRDRSFWGRLVESAVGAHLLNIASSGKIELFYWREGDKEVDFVIRRGNKLTAIEVKSGRTKGVLSGMTAFSKAFTPQHKLLIGGDGIPVDEFLKSDLSEWM</sequence>
<gene>
    <name evidence="3" type="ORF">COY37_07430</name>
</gene>
<dbReference type="Pfam" id="PF13173">
    <property type="entry name" value="AAA_14"/>
    <property type="match status" value="1"/>
</dbReference>
<protein>
    <submittedName>
        <fullName evidence="3">AAA family ATPase</fullName>
    </submittedName>
</protein>
<proteinExistence type="predicted"/>
<name>A0A2M7T6X9_9ACTN</name>
<comment type="caution">
    <text evidence="3">The sequence shown here is derived from an EMBL/GenBank/DDBJ whole genome shotgun (WGS) entry which is preliminary data.</text>
</comment>
<dbReference type="AlphaFoldDB" id="A0A2M7T6X9"/>
<dbReference type="Proteomes" id="UP000230956">
    <property type="component" value="Unassembled WGS sequence"/>
</dbReference>
<reference evidence="4" key="1">
    <citation type="submission" date="2017-09" db="EMBL/GenBank/DDBJ databases">
        <title>Depth-based differentiation of microbial function through sediment-hosted aquifers and enrichment of novel symbionts in the deep terrestrial subsurface.</title>
        <authorList>
            <person name="Probst A.J."/>
            <person name="Ladd B."/>
            <person name="Jarett J.K."/>
            <person name="Geller-Mcgrath D.E."/>
            <person name="Sieber C.M.K."/>
            <person name="Emerson J.B."/>
            <person name="Anantharaman K."/>
            <person name="Thomas B.C."/>
            <person name="Malmstrom R."/>
            <person name="Stieglmeier M."/>
            <person name="Klingl A."/>
            <person name="Woyke T."/>
            <person name="Ryan C.M."/>
            <person name="Banfield J.F."/>
        </authorList>
    </citation>
    <scope>NUCLEOTIDE SEQUENCE [LARGE SCALE GENOMIC DNA]</scope>
</reference>
<evidence type="ECO:0000313" key="3">
    <source>
        <dbReference type="EMBL" id="PIZ37200.1"/>
    </source>
</evidence>
<dbReference type="Pfam" id="PF13635">
    <property type="entry name" value="DUF4143"/>
    <property type="match status" value="1"/>
</dbReference>
<evidence type="ECO:0000313" key="4">
    <source>
        <dbReference type="Proteomes" id="UP000230956"/>
    </source>
</evidence>